<keyword evidence="2" id="KW-1185">Reference proteome</keyword>
<organism evidence="1 2">
    <name type="scientific">Thalassiosira oceanica</name>
    <name type="common">Marine diatom</name>
    <dbReference type="NCBI Taxonomy" id="159749"/>
    <lineage>
        <taxon>Eukaryota</taxon>
        <taxon>Sar</taxon>
        <taxon>Stramenopiles</taxon>
        <taxon>Ochrophyta</taxon>
        <taxon>Bacillariophyta</taxon>
        <taxon>Coscinodiscophyceae</taxon>
        <taxon>Thalassiosirophycidae</taxon>
        <taxon>Thalassiosirales</taxon>
        <taxon>Thalassiosiraceae</taxon>
        <taxon>Thalassiosira</taxon>
    </lineage>
</organism>
<gene>
    <name evidence="1" type="ORF">THAOC_16372</name>
</gene>
<dbReference type="AlphaFoldDB" id="K0SXK8"/>
<sequence>MNGTEQSHPGDRCPRRGLPFYNIAHRDLSHCLTTNVRPASHVQNGPVEGHLLVQARPSAQEKKKSSSNRCPPTVTLAALGNGSALARIGCDEATIIRKPPSTQSQQTRLLGLAEAAVLSPL</sequence>
<accession>K0SXK8</accession>
<name>K0SXK8_THAOC</name>
<protein>
    <submittedName>
        <fullName evidence="1">Uncharacterized protein</fullName>
    </submittedName>
</protein>
<reference evidence="1 2" key="1">
    <citation type="journal article" date="2012" name="Genome Biol.">
        <title>Genome and low-iron response of an oceanic diatom adapted to chronic iron limitation.</title>
        <authorList>
            <person name="Lommer M."/>
            <person name="Specht M."/>
            <person name="Roy A.S."/>
            <person name="Kraemer L."/>
            <person name="Andreson R."/>
            <person name="Gutowska M.A."/>
            <person name="Wolf J."/>
            <person name="Bergner S.V."/>
            <person name="Schilhabel M.B."/>
            <person name="Klostermeier U.C."/>
            <person name="Beiko R.G."/>
            <person name="Rosenstiel P."/>
            <person name="Hippler M."/>
            <person name="Laroche J."/>
        </authorList>
    </citation>
    <scope>NUCLEOTIDE SEQUENCE [LARGE SCALE GENOMIC DNA]</scope>
    <source>
        <strain evidence="1 2">CCMP1005</strain>
    </source>
</reference>
<dbReference type="EMBL" id="AGNL01018491">
    <property type="protein sequence ID" value="EJK62997.1"/>
    <property type="molecule type" value="Genomic_DNA"/>
</dbReference>
<dbReference type="Proteomes" id="UP000266841">
    <property type="component" value="Unassembled WGS sequence"/>
</dbReference>
<evidence type="ECO:0000313" key="2">
    <source>
        <dbReference type="Proteomes" id="UP000266841"/>
    </source>
</evidence>
<proteinExistence type="predicted"/>
<evidence type="ECO:0000313" key="1">
    <source>
        <dbReference type="EMBL" id="EJK62997.1"/>
    </source>
</evidence>
<comment type="caution">
    <text evidence="1">The sequence shown here is derived from an EMBL/GenBank/DDBJ whole genome shotgun (WGS) entry which is preliminary data.</text>
</comment>